<evidence type="ECO:0000256" key="2">
    <source>
        <dbReference type="ARBA" id="ARBA00022475"/>
    </source>
</evidence>
<evidence type="ECO:0000256" key="6">
    <source>
        <dbReference type="ARBA" id="ARBA00022989"/>
    </source>
</evidence>
<dbReference type="PANTHER" id="PTHR33908">
    <property type="entry name" value="MANNOSYLTRANSFERASE YKCB-RELATED"/>
    <property type="match status" value="1"/>
</dbReference>
<evidence type="ECO:0000256" key="1">
    <source>
        <dbReference type="ARBA" id="ARBA00004651"/>
    </source>
</evidence>
<feature type="transmembrane region" description="Helical" evidence="8">
    <location>
        <begin position="108"/>
        <end position="130"/>
    </location>
</feature>
<dbReference type="AlphaFoldDB" id="A0A7C4KLG0"/>
<keyword evidence="2" id="KW-1003">Cell membrane</keyword>
<dbReference type="GO" id="GO:0009103">
    <property type="term" value="P:lipopolysaccharide biosynthetic process"/>
    <property type="evidence" value="ECO:0007669"/>
    <property type="project" value="UniProtKB-ARBA"/>
</dbReference>
<feature type="transmembrane region" description="Helical" evidence="8">
    <location>
        <begin position="512"/>
        <end position="532"/>
    </location>
</feature>
<keyword evidence="4 10" id="KW-0808">Transferase</keyword>
<keyword evidence="5 8" id="KW-0812">Transmembrane</keyword>
<evidence type="ECO:0000256" key="3">
    <source>
        <dbReference type="ARBA" id="ARBA00022676"/>
    </source>
</evidence>
<keyword evidence="7 8" id="KW-0472">Membrane</keyword>
<keyword evidence="3" id="KW-0328">Glycosyltransferase</keyword>
<feature type="transmembrane region" description="Helical" evidence="8">
    <location>
        <begin position="30"/>
        <end position="51"/>
    </location>
</feature>
<dbReference type="GO" id="GO:0005886">
    <property type="term" value="C:plasma membrane"/>
    <property type="evidence" value="ECO:0007669"/>
    <property type="project" value="UniProtKB-SubCell"/>
</dbReference>
<evidence type="ECO:0000313" key="10">
    <source>
        <dbReference type="EMBL" id="HGS23159.1"/>
    </source>
</evidence>
<gene>
    <name evidence="10" type="ORF">ENT37_14995</name>
</gene>
<feature type="domain" description="Glycosyltransferase RgtA/B/C/D-like" evidence="9">
    <location>
        <begin position="177"/>
        <end position="328"/>
    </location>
</feature>
<dbReference type="PANTHER" id="PTHR33908:SF11">
    <property type="entry name" value="MEMBRANE PROTEIN"/>
    <property type="match status" value="1"/>
</dbReference>
<dbReference type="Pfam" id="PF13231">
    <property type="entry name" value="PMT_2"/>
    <property type="match status" value="1"/>
</dbReference>
<keyword evidence="6 8" id="KW-1133">Transmembrane helix</keyword>
<feature type="transmembrane region" description="Helical" evidence="8">
    <location>
        <begin position="241"/>
        <end position="259"/>
    </location>
</feature>
<comment type="caution">
    <text evidence="10">The sequence shown here is derived from an EMBL/GenBank/DDBJ whole genome shotgun (WGS) entry which is preliminary data.</text>
</comment>
<protein>
    <submittedName>
        <fullName evidence="10">Phospholipid carrier-dependent glycosyltransferase</fullName>
    </submittedName>
</protein>
<feature type="transmembrane region" description="Helical" evidence="8">
    <location>
        <begin position="187"/>
        <end position="206"/>
    </location>
</feature>
<feature type="transmembrane region" description="Helical" evidence="8">
    <location>
        <begin position="434"/>
        <end position="455"/>
    </location>
</feature>
<sequence>MLILPAALTLIFFALFTVAILGIRSRVGYLLAIYLIACANVVFSFELLGLFHLLNNPAAFLGVQTLLLIITAILWWKGKRLPLLGPFTEDLGHLRWGSLGPSLRQHPILWLLALALDLTYAVNAYLVLVVPPNNNDSLYLHMARVVKWLQTGTFLPFDSQISLQVFYPFNVQSLFFWTVLFSSSDQFVGFVQFSAAWVTVLCVYGLARQLNFSKPQAVFAALMWATFPQVFFQSTTTQNDLVPAAFMASGVYFMVVALPNPADHPGRILSLLGVALALGAKQTVFFLLPGLAGMFFLLLWKAKLPFSVLLRDWATTAALCCLLFAAPIYIQNLLSYSHPFGDPAFIQTEAGPQDNTPILKALWINLNRLGYQFIDTSGLPPLIEGYLFRGKAHLASFIYQKLNLPLESPIATNPKTIVPFQFFRRPLLQEDETWFGIFAPFLLLPASISGLIQSIHKKNPLPAGLWMLSLSFTFLEVIVRPGWDTYLGRNFILALLFLTPFLGRVYPRQSGFNIPVLVVVALSGYMVFNFALNNTSKPLIGQKAIWILDRADKITLQNFNLREPARLVEQSIPENASLALPGGLWEYPFFDPHFHRHLLPIGDSPSSLDADWLRDHNVHYALLPRERSEPAIPSDGRVISTSQHWMLVFLP</sequence>
<dbReference type="InterPro" id="IPR050297">
    <property type="entry name" value="LipidA_mod_glycosyltrf_83"/>
</dbReference>
<dbReference type="GO" id="GO:0016763">
    <property type="term" value="F:pentosyltransferase activity"/>
    <property type="evidence" value="ECO:0007669"/>
    <property type="project" value="TreeGrafter"/>
</dbReference>
<name>A0A7C4KLG0_9CHLR</name>
<comment type="subcellular location">
    <subcellularLocation>
        <location evidence="1">Cell membrane</location>
        <topology evidence="1">Multi-pass membrane protein</topology>
    </subcellularLocation>
</comment>
<feature type="transmembrane region" description="Helical" evidence="8">
    <location>
        <begin position="6"/>
        <end position="23"/>
    </location>
</feature>
<feature type="transmembrane region" description="Helical" evidence="8">
    <location>
        <begin position="57"/>
        <end position="76"/>
    </location>
</feature>
<accession>A0A7C4KLG0</accession>
<evidence type="ECO:0000256" key="7">
    <source>
        <dbReference type="ARBA" id="ARBA00023136"/>
    </source>
</evidence>
<evidence type="ECO:0000259" key="9">
    <source>
        <dbReference type="Pfam" id="PF13231"/>
    </source>
</evidence>
<feature type="transmembrane region" description="Helical" evidence="8">
    <location>
        <begin position="461"/>
        <end position="479"/>
    </location>
</feature>
<organism evidence="10">
    <name type="scientific">Anaerolinea thermolimosa</name>
    <dbReference type="NCBI Taxonomy" id="229919"/>
    <lineage>
        <taxon>Bacteria</taxon>
        <taxon>Bacillati</taxon>
        <taxon>Chloroflexota</taxon>
        <taxon>Anaerolineae</taxon>
        <taxon>Anaerolineales</taxon>
        <taxon>Anaerolineaceae</taxon>
        <taxon>Anaerolinea</taxon>
    </lineage>
</organism>
<evidence type="ECO:0000256" key="4">
    <source>
        <dbReference type="ARBA" id="ARBA00022679"/>
    </source>
</evidence>
<evidence type="ECO:0000256" key="5">
    <source>
        <dbReference type="ARBA" id="ARBA00022692"/>
    </source>
</evidence>
<evidence type="ECO:0000256" key="8">
    <source>
        <dbReference type="SAM" id="Phobius"/>
    </source>
</evidence>
<reference evidence="10" key="1">
    <citation type="journal article" date="2020" name="mSystems">
        <title>Genome- and Community-Level Interaction Insights into Carbon Utilization and Element Cycling Functions of Hydrothermarchaeota in Hydrothermal Sediment.</title>
        <authorList>
            <person name="Zhou Z."/>
            <person name="Liu Y."/>
            <person name="Xu W."/>
            <person name="Pan J."/>
            <person name="Luo Z.H."/>
            <person name="Li M."/>
        </authorList>
    </citation>
    <scope>NUCLEOTIDE SEQUENCE [LARGE SCALE GENOMIC DNA]</scope>
    <source>
        <strain evidence="10">SpSt-573</strain>
    </source>
</reference>
<proteinExistence type="predicted"/>
<dbReference type="InterPro" id="IPR038731">
    <property type="entry name" value="RgtA/B/C-like"/>
</dbReference>
<feature type="transmembrane region" description="Helical" evidence="8">
    <location>
        <begin position="312"/>
        <end position="330"/>
    </location>
</feature>
<feature type="transmembrane region" description="Helical" evidence="8">
    <location>
        <begin position="271"/>
        <end position="300"/>
    </location>
</feature>
<dbReference type="EMBL" id="DSYK01000756">
    <property type="protein sequence ID" value="HGS23159.1"/>
    <property type="molecule type" value="Genomic_DNA"/>
</dbReference>